<dbReference type="Pfam" id="PF16615">
    <property type="entry name" value="RhoGEF67_u1"/>
    <property type="match status" value="1"/>
</dbReference>
<dbReference type="InterPro" id="IPR036028">
    <property type="entry name" value="SH3-like_dom_sf"/>
</dbReference>
<dbReference type="EMBL" id="KB744180">
    <property type="protein sequence ID" value="EOA95784.1"/>
    <property type="molecule type" value="Genomic_DNA"/>
</dbReference>
<dbReference type="InterPro" id="IPR001452">
    <property type="entry name" value="SH3_domain"/>
</dbReference>
<proteinExistence type="predicted"/>
<name>R0L2Z7_ANAPL</name>
<sequence>MRPSTLTADLMLEGTKASVLCLWAYRWHLFPSLAVLGVITGRCKGNGTPGCPLPAAVGAEMHRASGVEDQEVPNICEEGHHFVTELLFCSCPLFLGSPVAKSSAACSSGPGGMTHSLRSCRPLPDSAACCGAGWRGEQGSPICAAQIPGLFTGLLVLCAQPQGCSLFRGLFQGSPICAAQIPGLFTGQLLSCCDSQCRALKEAAIYFCQVLKMLIPAWNTTFDANDLYQGQNFSKVLSSLVALNKVTADIGLGSDSVCARPSSHRIKSFDSLGSQSLHSRTSKLFQGQYRSLDMTDNSNHQLVVRAKFNFQQTNEDELSISKGDIIHVTRVEEGGWWEGTLNGKTGWFPSNYVREIKSNGCTLTPKITLKITVKVPPVNVIFTTMYQN</sequence>
<dbReference type="FunFam" id="2.30.30.40:FF:000034">
    <property type="entry name" value="Rho guanine nucleotide exchange factor (GEF) 7"/>
    <property type="match status" value="1"/>
</dbReference>
<accession>R0L2Z7</accession>
<dbReference type="GO" id="GO:0005737">
    <property type="term" value="C:cytoplasm"/>
    <property type="evidence" value="ECO:0007669"/>
    <property type="project" value="TreeGrafter"/>
</dbReference>
<dbReference type="AlphaFoldDB" id="R0L2Z7"/>
<keyword evidence="5" id="KW-1185">Reference proteome</keyword>
<evidence type="ECO:0000259" key="3">
    <source>
        <dbReference type="PROSITE" id="PS50002"/>
    </source>
</evidence>
<feature type="domain" description="SH3" evidence="3">
    <location>
        <begin position="299"/>
        <end position="358"/>
    </location>
</feature>
<evidence type="ECO:0000313" key="5">
    <source>
        <dbReference type="Proteomes" id="UP000296049"/>
    </source>
</evidence>
<dbReference type="InterPro" id="IPR035789">
    <property type="entry name" value="BetaPIX_SH3"/>
</dbReference>
<evidence type="ECO:0000256" key="2">
    <source>
        <dbReference type="PROSITE-ProRule" id="PRU00192"/>
    </source>
</evidence>
<dbReference type="PANTHER" id="PTHR46026:SF3">
    <property type="entry name" value="RHO GUANINE NUCLEOTIDE EXCHANGE FACTOR 7"/>
    <property type="match status" value="1"/>
</dbReference>
<dbReference type="Proteomes" id="UP000296049">
    <property type="component" value="Unassembled WGS sequence"/>
</dbReference>
<dbReference type="GO" id="GO:0005085">
    <property type="term" value="F:guanyl-nucleotide exchange factor activity"/>
    <property type="evidence" value="ECO:0007669"/>
    <property type="project" value="TreeGrafter"/>
</dbReference>
<dbReference type="PRINTS" id="PR00452">
    <property type="entry name" value="SH3DOMAIN"/>
</dbReference>
<dbReference type="SUPFAM" id="SSF50044">
    <property type="entry name" value="SH3-domain"/>
    <property type="match status" value="1"/>
</dbReference>
<protein>
    <submittedName>
        <fullName evidence="4">Rho guanine nucleotide exchange factor 7</fullName>
    </submittedName>
</protein>
<dbReference type="CDD" id="cd12061">
    <property type="entry name" value="SH3_betaPIX"/>
    <property type="match status" value="1"/>
</dbReference>
<dbReference type="Gene3D" id="1.10.418.10">
    <property type="entry name" value="Calponin-like domain"/>
    <property type="match status" value="1"/>
</dbReference>
<dbReference type="GO" id="GO:0030027">
    <property type="term" value="C:lamellipodium"/>
    <property type="evidence" value="ECO:0007669"/>
    <property type="project" value="TreeGrafter"/>
</dbReference>
<keyword evidence="1 2" id="KW-0728">SH3 domain</keyword>
<evidence type="ECO:0000256" key="1">
    <source>
        <dbReference type="ARBA" id="ARBA00022443"/>
    </source>
</evidence>
<dbReference type="Pfam" id="PF07653">
    <property type="entry name" value="SH3_2"/>
    <property type="match status" value="1"/>
</dbReference>
<organism evidence="4 5">
    <name type="scientific">Anas platyrhynchos</name>
    <name type="common">Mallard</name>
    <name type="synonym">Anas boschas</name>
    <dbReference type="NCBI Taxonomy" id="8839"/>
    <lineage>
        <taxon>Eukaryota</taxon>
        <taxon>Metazoa</taxon>
        <taxon>Chordata</taxon>
        <taxon>Craniata</taxon>
        <taxon>Vertebrata</taxon>
        <taxon>Euteleostomi</taxon>
        <taxon>Archelosauria</taxon>
        <taxon>Archosauria</taxon>
        <taxon>Dinosauria</taxon>
        <taxon>Saurischia</taxon>
        <taxon>Theropoda</taxon>
        <taxon>Coelurosauria</taxon>
        <taxon>Aves</taxon>
        <taxon>Neognathae</taxon>
        <taxon>Galloanserae</taxon>
        <taxon>Anseriformes</taxon>
        <taxon>Anatidae</taxon>
        <taxon>Anatinae</taxon>
        <taxon>Anas</taxon>
    </lineage>
</organism>
<dbReference type="Gene3D" id="2.30.30.40">
    <property type="entry name" value="SH3 Domains"/>
    <property type="match status" value="1"/>
</dbReference>
<dbReference type="InterPro" id="IPR036872">
    <property type="entry name" value="CH_dom_sf"/>
</dbReference>
<dbReference type="SMART" id="SM00326">
    <property type="entry name" value="SH3"/>
    <property type="match status" value="1"/>
</dbReference>
<dbReference type="GO" id="GO:0030032">
    <property type="term" value="P:lamellipodium assembly"/>
    <property type="evidence" value="ECO:0007669"/>
    <property type="project" value="TreeGrafter"/>
</dbReference>
<dbReference type="PROSITE" id="PS50002">
    <property type="entry name" value="SH3"/>
    <property type="match status" value="1"/>
</dbReference>
<gene>
    <name evidence="4" type="ORF">Anapl_17597</name>
</gene>
<dbReference type="PANTHER" id="PTHR46026">
    <property type="entry name" value="RHO-TYPE GUANINE NUCLEOTIDE EXCHANGE FACTOR, ISOFORM F"/>
    <property type="match status" value="1"/>
</dbReference>
<evidence type="ECO:0000313" key="4">
    <source>
        <dbReference type="EMBL" id="EOA95784.1"/>
    </source>
</evidence>
<reference evidence="5" key="1">
    <citation type="journal article" date="2013" name="Nat. Genet.">
        <title>The duck genome and transcriptome provide insight into an avian influenza virus reservoir species.</title>
        <authorList>
            <person name="Huang Y."/>
            <person name="Li Y."/>
            <person name="Burt D.W."/>
            <person name="Chen H."/>
            <person name="Zhang Y."/>
            <person name="Qian W."/>
            <person name="Kim H."/>
            <person name="Gan S."/>
            <person name="Zhao Y."/>
            <person name="Li J."/>
            <person name="Yi K."/>
            <person name="Feng H."/>
            <person name="Zhu P."/>
            <person name="Li B."/>
            <person name="Liu Q."/>
            <person name="Fairley S."/>
            <person name="Magor K.E."/>
            <person name="Du Z."/>
            <person name="Hu X."/>
            <person name="Goodman L."/>
            <person name="Tafer H."/>
            <person name="Vignal A."/>
            <person name="Lee T."/>
            <person name="Kim K.W."/>
            <person name="Sheng Z."/>
            <person name="An Y."/>
            <person name="Searle S."/>
            <person name="Herrero J."/>
            <person name="Groenen M.A."/>
            <person name="Crooijmans R.P."/>
            <person name="Faraut T."/>
            <person name="Cai Q."/>
            <person name="Webster R.G."/>
            <person name="Aldridge J.R."/>
            <person name="Warren W.C."/>
            <person name="Bartschat S."/>
            <person name="Kehr S."/>
            <person name="Marz M."/>
            <person name="Stadler P.F."/>
            <person name="Smith J."/>
            <person name="Kraus R.H."/>
            <person name="Zhao Y."/>
            <person name="Ren L."/>
            <person name="Fei J."/>
            <person name="Morisson M."/>
            <person name="Kaiser P."/>
            <person name="Griffin D.K."/>
            <person name="Rao M."/>
            <person name="Pitel F."/>
            <person name="Wang J."/>
            <person name="Li N."/>
        </authorList>
    </citation>
    <scope>NUCLEOTIDE SEQUENCE [LARGE SCALE GENOMIC DNA]</scope>
</reference>